<name>A0A9X4MH54_9BACT</name>
<gene>
    <name evidence="3" type="ORF">OLX77_01020</name>
</gene>
<keyword evidence="2" id="KW-0732">Signal</keyword>
<dbReference type="Proteomes" id="UP001154240">
    <property type="component" value="Unassembled WGS sequence"/>
</dbReference>
<sequence length="258" mass="28013">MKIQPSLPTMLALVLLAGGCTMPAVQGSAPRTDKTVVSKSSSPEKTAPKVPTETKGKRISLIPKESAAPTAVMTPPEPGQEVQSPPQPQTQVFTDYNTGLTFTYPRPWHLVSTQGEGSTLGRDGRSQLTVRFATLTTDKDKSTQRGYFYVPGDSLTGTIGKSLKSILGVDESAAGPGKTPIDVLLTQKHFPNLIIEKRYRGNNGGVIVQKCRHKELPGTIQVYHIFIGDKVASYSLSEIKNRQLKLEMQQIVLSTKKP</sequence>
<feature type="chain" id="PRO_5040748283" description="PsbP C-terminal domain-containing protein" evidence="2">
    <location>
        <begin position="27"/>
        <end position="258"/>
    </location>
</feature>
<organism evidence="3 4">
    <name type="scientific">Thiovibrio frasassiensis</name>
    <dbReference type="NCBI Taxonomy" id="2984131"/>
    <lineage>
        <taxon>Bacteria</taxon>
        <taxon>Pseudomonadati</taxon>
        <taxon>Thermodesulfobacteriota</taxon>
        <taxon>Desulfobulbia</taxon>
        <taxon>Desulfobulbales</taxon>
        <taxon>Thiovibrionaceae</taxon>
        <taxon>Thiovibrio</taxon>
    </lineage>
</organism>
<dbReference type="EMBL" id="JAPHEH010000001">
    <property type="protein sequence ID" value="MDG4474739.1"/>
    <property type="molecule type" value="Genomic_DNA"/>
</dbReference>
<evidence type="ECO:0000313" key="4">
    <source>
        <dbReference type="Proteomes" id="UP001154240"/>
    </source>
</evidence>
<proteinExistence type="predicted"/>
<evidence type="ECO:0000313" key="3">
    <source>
        <dbReference type="EMBL" id="MDG4474739.1"/>
    </source>
</evidence>
<accession>A0A9X4MH54</accession>
<reference evidence="3" key="1">
    <citation type="journal article" date="2022" name="bioRxiv">
        <title>Thiovibrio frasassiensisgen. nov., sp. nov., an autotrophic, elemental sulfur disproportionating bacterium isolated from sulfidic karst sediment, and proposal of Thiovibrionaceae fam. nov.</title>
        <authorList>
            <person name="Aronson H."/>
            <person name="Thomas C."/>
            <person name="Bhattacharyya M."/>
            <person name="Eckstein S."/>
            <person name="Jensen S."/>
            <person name="Barco R."/>
            <person name="Macalady J."/>
            <person name="Amend J."/>
        </authorList>
    </citation>
    <scope>NUCLEOTIDE SEQUENCE</scope>
    <source>
        <strain evidence="3">RS19-109</strain>
    </source>
</reference>
<reference evidence="3" key="2">
    <citation type="submission" date="2022-10" db="EMBL/GenBank/DDBJ databases">
        <authorList>
            <person name="Aronson H.S."/>
        </authorList>
    </citation>
    <scope>NUCLEOTIDE SEQUENCE</scope>
    <source>
        <strain evidence="3">RS19-109</strain>
    </source>
</reference>
<evidence type="ECO:0000256" key="1">
    <source>
        <dbReference type="SAM" id="MobiDB-lite"/>
    </source>
</evidence>
<dbReference type="PROSITE" id="PS51257">
    <property type="entry name" value="PROKAR_LIPOPROTEIN"/>
    <property type="match status" value="1"/>
</dbReference>
<comment type="caution">
    <text evidence="3">The sequence shown here is derived from an EMBL/GenBank/DDBJ whole genome shotgun (WGS) entry which is preliminary data.</text>
</comment>
<keyword evidence="4" id="KW-1185">Reference proteome</keyword>
<dbReference type="RefSeq" id="WP_307631719.1">
    <property type="nucleotide sequence ID" value="NZ_JAPHEH010000001.1"/>
</dbReference>
<protein>
    <recommendedName>
        <fullName evidence="5">PsbP C-terminal domain-containing protein</fullName>
    </recommendedName>
</protein>
<evidence type="ECO:0000256" key="2">
    <source>
        <dbReference type="SAM" id="SignalP"/>
    </source>
</evidence>
<evidence type="ECO:0008006" key="5">
    <source>
        <dbReference type="Google" id="ProtNLM"/>
    </source>
</evidence>
<dbReference type="AlphaFoldDB" id="A0A9X4MH54"/>
<feature type="signal peptide" evidence="2">
    <location>
        <begin position="1"/>
        <end position="26"/>
    </location>
</feature>
<feature type="region of interest" description="Disordered" evidence="1">
    <location>
        <begin position="24"/>
        <end position="88"/>
    </location>
</feature>